<dbReference type="CDD" id="cd04792">
    <property type="entry name" value="LanM-like"/>
    <property type="match status" value="1"/>
</dbReference>
<proteinExistence type="predicted"/>
<dbReference type="InterPro" id="IPR017146">
    <property type="entry name" value="Lanti_2_LanM"/>
</dbReference>
<feature type="region of interest" description="Disordered" evidence="2">
    <location>
        <begin position="384"/>
        <end position="403"/>
    </location>
</feature>
<dbReference type="RefSeq" id="WP_164261380.1">
    <property type="nucleotide sequence ID" value="NZ_JAAGMK010001028.1"/>
</dbReference>
<comment type="caution">
    <text evidence="4">The sequence shown here is derived from an EMBL/GenBank/DDBJ whole genome shotgun (WGS) entry which is preliminary data.</text>
</comment>
<keyword evidence="1" id="KW-0479">Metal-binding</keyword>
<gene>
    <name evidence="4" type="primary">lanM</name>
    <name evidence="4" type="ORF">G3I43_36395</name>
</gene>
<dbReference type="Pfam" id="PF13575">
    <property type="entry name" value="DUF4135"/>
    <property type="match status" value="1"/>
</dbReference>
<keyword evidence="1" id="KW-0862">Zinc</keyword>
<dbReference type="InterPro" id="IPR007822">
    <property type="entry name" value="LANC-like"/>
</dbReference>
<dbReference type="NCBIfam" id="TIGR03897">
    <property type="entry name" value="lanti_2_LanM"/>
    <property type="match status" value="1"/>
</dbReference>
<name>A0A6G3T3W8_STRAQ</name>
<feature type="binding site" evidence="1">
    <location>
        <position position="790"/>
    </location>
    <ligand>
        <name>Zn(2+)</name>
        <dbReference type="ChEBI" id="CHEBI:29105"/>
    </ligand>
</feature>
<protein>
    <submittedName>
        <fullName evidence="4">Type 2 lantipeptide synthetase LanM</fullName>
    </submittedName>
</protein>
<evidence type="ECO:0000259" key="3">
    <source>
        <dbReference type="Pfam" id="PF13575"/>
    </source>
</evidence>
<accession>A0A6G3T3W8</accession>
<sequence>MTHNQDNSSSGTTHATGDLHDAWHRFPGRAWPGEAEAADLALLGWIGPLAVSAQEELHRRLGEARPGAHLLDRSPAFLALPSARFLAMVKPVLVEELRAAREAREAEGPDGIDGPEAGVLGFERFTASLRDPETAVALLRKYPALTRELAAECDRWTAFRLEFVTRLVDDLPLLREELSVRAASAADVEAVDFGAGDAHNGGRAVAVVSFRGGLKVVYKPRSLACDAAFAGFVDWLGDQGLTHRLRPTRVLDRGTHGWSAHYAPAPCPDQDALRRFYWRQGAFLAVFHLLRGYDMHFQNQVAAGEDPVYFDLEALFHAESSDPGWLDDAEDVVARRVRESVLAVGLLPHRLVRTDEHGVRATEMSGLAGGAAPGEFWAHPRTEYRDPGTDRMTPVPAFRPVGEYGNRPTVVGRRHHAEDMADDLVSGFTHCYRLLLAQRPALSRPDGPLARFSGVPVRAVLRDTFQYRAVLTESWNPALLTDPDARHTHLRSLARHDAGHAVEDSEWQQLASGDIPSFQTTPDSTAIADHHGILERDFFTRTGMDGVRDRLASFSEEDLLEQIWFVETSFATRQEGGHLCPPAPSAPGSEAAALDPDLALSAALAIGDRICDSVIRGDEGLVEWPSLCMAADRYWLLESSGMGLYRGVSGIALFLAELGRATGTDRYRVLAQDVLAALLDPDDMPEPDELAGLGIGAYDELGGVLYLLTRAGELWDAPELLRSAHRLVPAFTAAFDAPQPLDVMTGVAGAALALVALQRTDPGTQALDAVRAAGAGLADMTESGVPGFAHGLSGRAHALTAVASLTGDRALLDRAAEAREHVVGMRLTADSWCRGNAGLVMAEASSRRLVDGTDRQRPHGLDLVVAATMRGVHDESLCHGTFGLVEALLTTAEHTGDEELSRIARAAAAGVARRVLADRVVTGVPRATWTPGLLDGAAGIGYGLLRTVAPHRVPNVLLMSTP</sequence>
<dbReference type="GO" id="GO:0046872">
    <property type="term" value="F:metal ion binding"/>
    <property type="evidence" value="ECO:0007669"/>
    <property type="project" value="UniProtKB-KW"/>
</dbReference>
<evidence type="ECO:0000256" key="2">
    <source>
        <dbReference type="SAM" id="MobiDB-lite"/>
    </source>
</evidence>
<evidence type="ECO:0000313" key="4">
    <source>
        <dbReference type="EMBL" id="NEB89595.1"/>
    </source>
</evidence>
<dbReference type="EMBL" id="JAAGMK010001028">
    <property type="protein sequence ID" value="NEB89595.1"/>
    <property type="molecule type" value="Genomic_DNA"/>
</dbReference>
<dbReference type="Gene3D" id="1.50.10.20">
    <property type="match status" value="1"/>
</dbReference>
<dbReference type="SUPFAM" id="SSF158745">
    <property type="entry name" value="LanC-like"/>
    <property type="match status" value="1"/>
</dbReference>
<dbReference type="Pfam" id="PF05147">
    <property type="entry name" value="LANC_like"/>
    <property type="match status" value="1"/>
</dbReference>
<evidence type="ECO:0000256" key="1">
    <source>
        <dbReference type="PIRSR" id="PIRSR607822-1"/>
    </source>
</evidence>
<reference evidence="4" key="1">
    <citation type="submission" date="2020-01" db="EMBL/GenBank/DDBJ databases">
        <title>Insect and environment-associated Actinomycetes.</title>
        <authorList>
            <person name="Currrie C."/>
            <person name="Chevrette M."/>
            <person name="Carlson C."/>
            <person name="Stubbendieck R."/>
            <person name="Wendt-Pienkowski E."/>
        </authorList>
    </citation>
    <scope>NUCLEOTIDE SEQUENCE</scope>
    <source>
        <strain evidence="4">SID505</strain>
    </source>
</reference>
<dbReference type="InterPro" id="IPR025410">
    <property type="entry name" value="Lant_dehyd"/>
</dbReference>
<dbReference type="AlphaFoldDB" id="A0A6G3T3W8"/>
<dbReference type="PRINTS" id="PR01950">
    <property type="entry name" value="LANCSUPER"/>
</dbReference>
<dbReference type="GO" id="GO:0031179">
    <property type="term" value="P:peptide modification"/>
    <property type="evidence" value="ECO:0007669"/>
    <property type="project" value="InterPro"/>
</dbReference>
<organism evidence="4">
    <name type="scientific">Streptomyces anulatus</name>
    <name type="common">Streptomyces chrysomallus</name>
    <dbReference type="NCBI Taxonomy" id="1892"/>
    <lineage>
        <taxon>Bacteria</taxon>
        <taxon>Bacillati</taxon>
        <taxon>Actinomycetota</taxon>
        <taxon>Actinomycetes</taxon>
        <taxon>Kitasatosporales</taxon>
        <taxon>Streptomycetaceae</taxon>
        <taxon>Streptomyces</taxon>
    </lineage>
</organism>
<feature type="domain" description="Lantibiotic biosynthesis protein dehydration" evidence="3">
    <location>
        <begin position="142"/>
        <end position="520"/>
    </location>
</feature>
<dbReference type="PIRSF" id="PIRSF037228">
    <property type="entry name" value="Lant_mod_RumM"/>
    <property type="match status" value="1"/>
</dbReference>
<dbReference type="SMART" id="SM01260">
    <property type="entry name" value="LANC_like"/>
    <property type="match status" value="1"/>
</dbReference>